<evidence type="ECO:0000256" key="1">
    <source>
        <dbReference type="ARBA" id="ARBA00022603"/>
    </source>
</evidence>
<reference evidence="6 7" key="1">
    <citation type="submission" date="2021-09" db="EMBL/GenBank/DDBJ databases">
        <title>Genomic insights and catalytic innovation underlie evolution of tropane alkaloids biosynthesis.</title>
        <authorList>
            <person name="Wang Y.-J."/>
            <person name="Tian T."/>
            <person name="Huang J.-P."/>
            <person name="Huang S.-X."/>
        </authorList>
    </citation>
    <scope>NUCLEOTIDE SEQUENCE [LARGE SCALE GENOMIC DNA]</scope>
    <source>
        <strain evidence="6">KIB-2018</strain>
        <tissue evidence="6">Leaf</tissue>
    </source>
</reference>
<dbReference type="Gene3D" id="1.10.1200.270">
    <property type="entry name" value="Methyltransferase, alpha-helical capping domain"/>
    <property type="match status" value="1"/>
</dbReference>
<keyword evidence="2" id="KW-0808">Transferase</keyword>
<dbReference type="InterPro" id="IPR029063">
    <property type="entry name" value="SAM-dependent_MTases_sf"/>
</dbReference>
<proteinExistence type="predicted"/>
<dbReference type="GO" id="GO:0046872">
    <property type="term" value="F:metal ion binding"/>
    <property type="evidence" value="ECO:0007669"/>
    <property type="project" value="UniProtKB-KW"/>
</dbReference>
<keyword evidence="5" id="KW-0812">Transmembrane</keyword>
<organism evidence="6 7">
    <name type="scientific">Erythroxylum novogranatense</name>
    <dbReference type="NCBI Taxonomy" id="1862640"/>
    <lineage>
        <taxon>Eukaryota</taxon>
        <taxon>Viridiplantae</taxon>
        <taxon>Streptophyta</taxon>
        <taxon>Embryophyta</taxon>
        <taxon>Tracheophyta</taxon>
        <taxon>Spermatophyta</taxon>
        <taxon>Magnoliopsida</taxon>
        <taxon>eudicotyledons</taxon>
        <taxon>Gunneridae</taxon>
        <taxon>Pentapetalae</taxon>
        <taxon>rosids</taxon>
        <taxon>fabids</taxon>
        <taxon>Malpighiales</taxon>
        <taxon>Erythroxylaceae</taxon>
        <taxon>Erythroxylum</taxon>
    </lineage>
</organism>
<keyword evidence="5" id="KW-1133">Transmembrane helix</keyword>
<accession>A0AAV8SIV3</accession>
<gene>
    <name evidence="6" type="ORF">K2173_003785</name>
</gene>
<feature type="transmembrane region" description="Helical" evidence="5">
    <location>
        <begin position="6"/>
        <end position="27"/>
    </location>
</feature>
<keyword evidence="7" id="KW-1185">Reference proteome</keyword>
<keyword evidence="3" id="KW-0479">Metal-binding</keyword>
<keyword evidence="1" id="KW-0489">Methyltransferase</keyword>
<dbReference type="GO" id="GO:0032259">
    <property type="term" value="P:methylation"/>
    <property type="evidence" value="ECO:0007669"/>
    <property type="project" value="UniProtKB-KW"/>
</dbReference>
<dbReference type="PANTHER" id="PTHR31009">
    <property type="entry name" value="S-ADENOSYL-L-METHIONINE:CARBOXYL METHYLTRANSFERASE FAMILY PROTEIN"/>
    <property type="match status" value="1"/>
</dbReference>
<evidence type="ECO:0000313" key="6">
    <source>
        <dbReference type="EMBL" id="KAJ8752177.1"/>
    </source>
</evidence>
<dbReference type="EMBL" id="JAIWQS010000010">
    <property type="protein sequence ID" value="KAJ8752177.1"/>
    <property type="molecule type" value="Genomic_DNA"/>
</dbReference>
<evidence type="ECO:0000256" key="5">
    <source>
        <dbReference type="SAM" id="Phobius"/>
    </source>
</evidence>
<keyword evidence="4" id="KW-0460">Magnesium</keyword>
<dbReference type="InterPro" id="IPR005299">
    <property type="entry name" value="MeTrfase_7"/>
</dbReference>
<dbReference type="Proteomes" id="UP001159364">
    <property type="component" value="Linkage Group LG10"/>
</dbReference>
<comment type="caution">
    <text evidence="6">The sequence shown here is derived from an EMBL/GenBank/DDBJ whole genome shotgun (WGS) entry which is preliminary data.</text>
</comment>
<evidence type="ECO:0000256" key="4">
    <source>
        <dbReference type="ARBA" id="ARBA00022842"/>
    </source>
</evidence>
<keyword evidence="5" id="KW-0472">Membrane</keyword>
<name>A0AAV8SIV3_9ROSI</name>
<dbReference type="GO" id="GO:0008168">
    <property type="term" value="F:methyltransferase activity"/>
    <property type="evidence" value="ECO:0007669"/>
    <property type="project" value="UniProtKB-KW"/>
</dbReference>
<dbReference type="Gene3D" id="3.40.50.150">
    <property type="entry name" value="Vaccinia Virus protein VP39"/>
    <property type="match status" value="1"/>
</dbReference>
<dbReference type="SUPFAM" id="SSF53335">
    <property type="entry name" value="S-adenosyl-L-methionine-dependent methyltransferases"/>
    <property type="match status" value="1"/>
</dbReference>
<protein>
    <submittedName>
        <fullName evidence="6">Uncharacterized protein</fullName>
    </submittedName>
</protein>
<evidence type="ECO:0000313" key="7">
    <source>
        <dbReference type="Proteomes" id="UP001159364"/>
    </source>
</evidence>
<evidence type="ECO:0000256" key="3">
    <source>
        <dbReference type="ARBA" id="ARBA00022723"/>
    </source>
</evidence>
<evidence type="ECO:0000256" key="2">
    <source>
        <dbReference type="ARBA" id="ARBA00022679"/>
    </source>
</evidence>
<sequence>MLSSHYCHRVLLVEVYFATLVLCFSYIRWNLESHREMANVENKTLQESIHMTGGDGPCSYTQNSSFQKEVVDATKGIVMKGITETIDFKSPCFDSWNKVVIADFGCSAGPNTFIAVKNMIESVELKYRAQKQGSSPLEFQVFFNDLTGNDFNTLFKALPSYQKYYAAGVPGSFFVRLFPKSSLHIAHSSYALHWLSRVPRQVVDPQSPAWNKGSIHCTGHDREVRKAYLAQFLNGMDDFLAARAQEIVGGGLMIIHVPGLPEGVLMSQTNTGRLYDFLGLCLADLAKMGVLNQEKVDSFNLPLYYSTVKEWEEIIIERNRCFTIESMKTWTHPMLHGKPSSGESGYLQFRAIFEGILKQHFGEQNVVDQIFSYLVNKFAESSSMFDGLMHNQIDICILLKRKIINVKLVHIFH</sequence>
<dbReference type="AlphaFoldDB" id="A0AAV8SIV3"/>
<dbReference type="Pfam" id="PF03492">
    <property type="entry name" value="Methyltransf_7"/>
    <property type="match status" value="1"/>
</dbReference>
<dbReference type="InterPro" id="IPR042086">
    <property type="entry name" value="MeTrfase_capping"/>
</dbReference>